<evidence type="ECO:0000256" key="3">
    <source>
        <dbReference type="ARBA" id="ARBA00022771"/>
    </source>
</evidence>
<dbReference type="SUPFAM" id="SSF57716">
    <property type="entry name" value="Glucocorticoid receptor-like (DNA-binding domain)"/>
    <property type="match status" value="2"/>
</dbReference>
<dbReference type="PANTHER" id="PTHR10071:SF281">
    <property type="entry name" value="BOX A-BINDING FACTOR-RELATED"/>
    <property type="match status" value="1"/>
</dbReference>
<evidence type="ECO:0000256" key="7">
    <source>
        <dbReference type="ARBA" id="ARBA00023242"/>
    </source>
</evidence>
<keyword evidence="2" id="KW-0479">Metal-binding</keyword>
<keyword evidence="12" id="KW-1185">Reference proteome</keyword>
<feature type="compositionally biased region" description="Pro residues" evidence="9">
    <location>
        <begin position="104"/>
        <end position="117"/>
    </location>
</feature>
<organism evidence="11 12">
    <name type="scientific">Iphiclides podalirius</name>
    <name type="common">scarce swallowtail</name>
    <dbReference type="NCBI Taxonomy" id="110791"/>
    <lineage>
        <taxon>Eukaryota</taxon>
        <taxon>Metazoa</taxon>
        <taxon>Ecdysozoa</taxon>
        <taxon>Arthropoda</taxon>
        <taxon>Hexapoda</taxon>
        <taxon>Insecta</taxon>
        <taxon>Pterygota</taxon>
        <taxon>Neoptera</taxon>
        <taxon>Endopterygota</taxon>
        <taxon>Lepidoptera</taxon>
        <taxon>Glossata</taxon>
        <taxon>Ditrysia</taxon>
        <taxon>Papilionoidea</taxon>
        <taxon>Papilionidae</taxon>
        <taxon>Papilioninae</taxon>
        <taxon>Iphiclides</taxon>
    </lineage>
</organism>
<feature type="domain" description="GATA-type" evidence="10">
    <location>
        <begin position="607"/>
        <end position="649"/>
    </location>
</feature>
<gene>
    <name evidence="11" type="ORF">IPOD504_LOCUS14792</name>
</gene>
<dbReference type="InterPro" id="IPR000679">
    <property type="entry name" value="Znf_GATA"/>
</dbReference>
<dbReference type="EMBL" id="OW152817">
    <property type="protein sequence ID" value="CAH2069212.1"/>
    <property type="molecule type" value="Genomic_DNA"/>
</dbReference>
<evidence type="ECO:0000256" key="1">
    <source>
        <dbReference type="ARBA" id="ARBA00004123"/>
    </source>
</evidence>
<dbReference type="Gene3D" id="3.30.50.10">
    <property type="entry name" value="Erythroid Transcription Factor GATA-1, subunit A"/>
    <property type="match status" value="2"/>
</dbReference>
<keyword evidence="3 8" id="KW-0863">Zinc-finger</keyword>
<evidence type="ECO:0000256" key="2">
    <source>
        <dbReference type="ARBA" id="ARBA00022723"/>
    </source>
</evidence>
<dbReference type="PRINTS" id="PR00619">
    <property type="entry name" value="GATAZNFINGER"/>
</dbReference>
<keyword evidence="5" id="KW-0805">Transcription regulation</keyword>
<sequence length="796" mass="84641">MPCLKSPQPRLEEYSFGELVSAKACGAVHGAMGERARGVAFGAKSLTTARLRSPSPIPCGSMVPRKIWAERTMQVPWRGAGRRRGGRSARPMGARPAPRRRPRPPPPGSQLASPPPKSATVRQWTDVNQCSASSTRSSLGTAQTRNTMENVVTSLGRGGDDQREEDNGGGVAMGGSDEATAAGEALQLVKNEERTATSNEMEASGEGVAGGEPHSVITSRRSLRTITTAGHIAEAGDLPPDEGVKDEPPEPPPLEAEQQQMQYAPKLEESVEGRVSHHAYDEERLRLAEAETARYLAFKQDPYRALQSPAPADKRPMAPYARGPPRPAYGRSLALRYGAPHHVIVAQEGEPEEHNHDAFLAHKDKSEQMQAYAAQSEANVGQDGRQYAAALGEQAAATTALEMIQTTSLSNQQSVGVAYQQVKYEARGEAEPRPTTYASLQPVTSVHGGYAYAGQSPQYAAGAYGAYGGGGKELLTLYGGGAPSARGDESPPGQLLYRSDPTLSSSSLNSRGTHVVYGSVVPQSQAVYEAPPSPNSQQVTLYTHGNTVQYKVGGEHYLGQGGGVEYVPVSGYEGGLLVEGYAAPAQPWPTHNLLPIDDGFDPSMAGMGEVKECVNCAAATTPLWRRDGTGHYLCNACGLYTRINGVNRPPLKGQKAKPQQALPTNGNRRVGVTCANCRTSNTTLWRRNNNGEPVCNACGLYYKLHNVNRPLSMKKDGIQTRKRKPKSMGGGHGVPRAGGALSAEAHSHKVLPPLYAAVEGAAGPLLLLPAARHHSDAVSTLERAPASVAAAHYRPP</sequence>
<evidence type="ECO:0000313" key="11">
    <source>
        <dbReference type="EMBL" id="CAH2069212.1"/>
    </source>
</evidence>
<dbReference type="PANTHER" id="PTHR10071">
    <property type="entry name" value="TRANSCRIPTION FACTOR GATA FAMILY MEMBER"/>
    <property type="match status" value="1"/>
</dbReference>
<name>A0ABN8J136_9NEOP</name>
<evidence type="ECO:0000256" key="4">
    <source>
        <dbReference type="ARBA" id="ARBA00022833"/>
    </source>
</evidence>
<feature type="region of interest" description="Disordered" evidence="9">
    <location>
        <begin position="233"/>
        <end position="257"/>
    </location>
</feature>
<feature type="region of interest" description="Disordered" evidence="9">
    <location>
        <begin position="74"/>
        <end position="177"/>
    </location>
</feature>
<proteinExistence type="predicted"/>
<dbReference type="InterPro" id="IPR013088">
    <property type="entry name" value="Znf_NHR/GATA"/>
</dbReference>
<comment type="subcellular location">
    <subcellularLocation>
        <location evidence="1">Nucleus</location>
    </subcellularLocation>
</comment>
<keyword evidence="7" id="KW-0539">Nucleus</keyword>
<dbReference type="Pfam" id="PF00320">
    <property type="entry name" value="GATA"/>
    <property type="match status" value="2"/>
</dbReference>
<feature type="domain" description="GATA-type" evidence="10">
    <location>
        <begin position="668"/>
        <end position="721"/>
    </location>
</feature>
<accession>A0ABN8J136</accession>
<evidence type="ECO:0000256" key="8">
    <source>
        <dbReference type="PROSITE-ProRule" id="PRU00094"/>
    </source>
</evidence>
<dbReference type="CDD" id="cd00202">
    <property type="entry name" value="ZnF_GATA"/>
    <property type="match status" value="2"/>
</dbReference>
<keyword evidence="4" id="KW-0862">Zinc</keyword>
<dbReference type="Proteomes" id="UP000837857">
    <property type="component" value="Chromosome 5"/>
</dbReference>
<dbReference type="PROSITE" id="PS00344">
    <property type="entry name" value="GATA_ZN_FINGER_1"/>
    <property type="match status" value="2"/>
</dbReference>
<evidence type="ECO:0000256" key="9">
    <source>
        <dbReference type="SAM" id="MobiDB-lite"/>
    </source>
</evidence>
<evidence type="ECO:0000313" key="12">
    <source>
        <dbReference type="Proteomes" id="UP000837857"/>
    </source>
</evidence>
<dbReference type="InterPro" id="IPR039355">
    <property type="entry name" value="Transcription_factor_GATA"/>
</dbReference>
<evidence type="ECO:0000259" key="10">
    <source>
        <dbReference type="PROSITE" id="PS50114"/>
    </source>
</evidence>
<protein>
    <recommendedName>
        <fullName evidence="10">GATA-type domain-containing protein</fullName>
    </recommendedName>
</protein>
<evidence type="ECO:0000256" key="6">
    <source>
        <dbReference type="ARBA" id="ARBA00023163"/>
    </source>
</evidence>
<evidence type="ECO:0000256" key="5">
    <source>
        <dbReference type="ARBA" id="ARBA00023015"/>
    </source>
</evidence>
<dbReference type="SMART" id="SM00401">
    <property type="entry name" value="ZnF_GATA"/>
    <property type="match status" value="2"/>
</dbReference>
<feature type="compositionally biased region" description="Polar residues" evidence="9">
    <location>
        <begin position="120"/>
        <end position="153"/>
    </location>
</feature>
<dbReference type="PROSITE" id="PS50114">
    <property type="entry name" value="GATA_ZN_FINGER_2"/>
    <property type="match status" value="2"/>
</dbReference>
<feature type="non-terminal residue" evidence="11">
    <location>
        <position position="1"/>
    </location>
</feature>
<reference evidence="11" key="1">
    <citation type="submission" date="2022-03" db="EMBL/GenBank/DDBJ databases">
        <authorList>
            <person name="Martin H S."/>
        </authorList>
    </citation>
    <scope>NUCLEOTIDE SEQUENCE</scope>
</reference>
<keyword evidence="6" id="KW-0804">Transcription</keyword>